<feature type="transmembrane region" description="Helical" evidence="1">
    <location>
        <begin position="205"/>
        <end position="226"/>
    </location>
</feature>
<organism evidence="2 3">
    <name type="scientific">Uliginosibacterium paludis</name>
    <dbReference type="NCBI Taxonomy" id="1615952"/>
    <lineage>
        <taxon>Bacteria</taxon>
        <taxon>Pseudomonadati</taxon>
        <taxon>Pseudomonadota</taxon>
        <taxon>Betaproteobacteria</taxon>
        <taxon>Rhodocyclales</taxon>
        <taxon>Zoogloeaceae</taxon>
        <taxon>Uliginosibacterium</taxon>
    </lineage>
</organism>
<feature type="transmembrane region" description="Helical" evidence="1">
    <location>
        <begin position="171"/>
        <end position="193"/>
    </location>
</feature>
<evidence type="ECO:0000313" key="3">
    <source>
        <dbReference type="Proteomes" id="UP001548590"/>
    </source>
</evidence>
<accession>A0ABV2CUK5</accession>
<comment type="caution">
    <text evidence="2">The sequence shown here is derived from an EMBL/GenBank/DDBJ whole genome shotgun (WGS) entry which is preliminary data.</text>
</comment>
<keyword evidence="1" id="KW-1133">Transmembrane helix</keyword>
<dbReference type="Proteomes" id="UP001548590">
    <property type="component" value="Unassembled WGS sequence"/>
</dbReference>
<evidence type="ECO:0000256" key="1">
    <source>
        <dbReference type="SAM" id="Phobius"/>
    </source>
</evidence>
<keyword evidence="1" id="KW-0472">Membrane</keyword>
<keyword evidence="3" id="KW-1185">Reference proteome</keyword>
<keyword evidence="1" id="KW-0812">Transmembrane</keyword>
<evidence type="ECO:0000313" key="2">
    <source>
        <dbReference type="EMBL" id="MET1491611.1"/>
    </source>
</evidence>
<dbReference type="EMBL" id="JBEWLZ010000013">
    <property type="protein sequence ID" value="MET1491611.1"/>
    <property type="molecule type" value="Genomic_DNA"/>
</dbReference>
<reference evidence="2 3" key="1">
    <citation type="submission" date="2024-07" db="EMBL/GenBank/DDBJ databases">
        <title>Uliginosibacterium paludis KCTC:42655.</title>
        <authorList>
            <person name="Kim M.K."/>
        </authorList>
    </citation>
    <scope>NUCLEOTIDE SEQUENCE [LARGE SCALE GENOMIC DNA]</scope>
    <source>
        <strain evidence="2 3">KCTC 42655</strain>
    </source>
</reference>
<gene>
    <name evidence="2" type="ORF">ABVT11_17355</name>
</gene>
<name>A0ABV2CUK5_9RHOO</name>
<protein>
    <recommendedName>
        <fullName evidence="4">Glycine zipper family protein</fullName>
    </recommendedName>
</protein>
<feature type="transmembrane region" description="Helical" evidence="1">
    <location>
        <begin position="232"/>
        <end position="257"/>
    </location>
</feature>
<dbReference type="RefSeq" id="WP_345929459.1">
    <property type="nucleotide sequence ID" value="NZ_JBDIVF010000010.1"/>
</dbReference>
<evidence type="ECO:0008006" key="4">
    <source>
        <dbReference type="Google" id="ProtNLM"/>
    </source>
</evidence>
<proteinExistence type="predicted"/>
<sequence length="260" mass="27481">MANGPAVATILSGKSASTPSQVTTPVSITGNEFETALRLFESEAAAFAQSIIKDPAARAEYISKTKAASSELIDLVKQHKITPHEAARTANAMRNQIMALSRSKLTDFGLAISRELKKDGPPLAHFEEHYARKNFGRAFSTLSEAERQAVWVEIVNAAGRSNKSVNMNVRWYGMAGRTLLVASLAFAVYNVSTAEDKPRQAAKEGSTLAAGFAGGAAGALVVTALVSNPAGWVVGAGMFVGAAIAGAGSSEIFDYFWPER</sequence>